<evidence type="ECO:0000313" key="2">
    <source>
        <dbReference type="Proteomes" id="UP001207930"/>
    </source>
</evidence>
<keyword evidence="2" id="KW-1185">Reference proteome</keyword>
<dbReference type="RefSeq" id="WP_264503629.1">
    <property type="nucleotide sequence ID" value="NZ_JAPDDS010000021.1"/>
</dbReference>
<accession>A0ABT3FVQ6</accession>
<dbReference type="EMBL" id="JAPDDS010000021">
    <property type="protein sequence ID" value="MCW1887673.1"/>
    <property type="molecule type" value="Genomic_DNA"/>
</dbReference>
<sequence>MLSDEEIWDRIEEAADLNFRGERDVMTLDKEISMWLESHGILPSKGWDGWNSVTVLVHLMNLQRDLRRGHRRLERALKTTRLFPAWEIVWKHYPLWPFDPAPRPAWIEERWRTGLAKTTEMGTVCGERLAAIVGHPVWLEMSDLGRPFEPFLSDQGFLTPPYWEGSGAITIRPVGRRDAMTLGIMKDSPAIPAFTPWPGEGRLSLPEWQNLVEDLRSGRRGAKTRP</sequence>
<proteinExistence type="predicted"/>
<organism evidence="1 2">
    <name type="scientific">Luteolibacter flavescens</name>
    <dbReference type="NCBI Taxonomy" id="1859460"/>
    <lineage>
        <taxon>Bacteria</taxon>
        <taxon>Pseudomonadati</taxon>
        <taxon>Verrucomicrobiota</taxon>
        <taxon>Verrucomicrobiia</taxon>
        <taxon>Verrucomicrobiales</taxon>
        <taxon>Verrucomicrobiaceae</taxon>
        <taxon>Luteolibacter</taxon>
    </lineage>
</organism>
<gene>
    <name evidence="1" type="ORF">OKA04_23250</name>
</gene>
<protein>
    <recommendedName>
        <fullName evidence="3">Mycothiol-dependent maleylpyruvate isomerase metal-binding domain-containing protein</fullName>
    </recommendedName>
</protein>
<reference evidence="1 2" key="1">
    <citation type="submission" date="2022-10" db="EMBL/GenBank/DDBJ databases">
        <title>Luteolibacter flavescens strain MCCC 1K03193, whole genome shotgun sequencing project.</title>
        <authorList>
            <person name="Zhao G."/>
            <person name="Shen L."/>
        </authorList>
    </citation>
    <scope>NUCLEOTIDE SEQUENCE [LARGE SCALE GENOMIC DNA]</scope>
    <source>
        <strain evidence="1 2">MCCC 1K03193</strain>
    </source>
</reference>
<comment type="caution">
    <text evidence="1">The sequence shown here is derived from an EMBL/GenBank/DDBJ whole genome shotgun (WGS) entry which is preliminary data.</text>
</comment>
<evidence type="ECO:0000313" key="1">
    <source>
        <dbReference type="EMBL" id="MCW1887673.1"/>
    </source>
</evidence>
<evidence type="ECO:0008006" key="3">
    <source>
        <dbReference type="Google" id="ProtNLM"/>
    </source>
</evidence>
<dbReference type="Proteomes" id="UP001207930">
    <property type="component" value="Unassembled WGS sequence"/>
</dbReference>
<name>A0ABT3FVQ6_9BACT</name>